<evidence type="ECO:0000256" key="1">
    <source>
        <dbReference type="PIRSR" id="PIRSR605511-1"/>
    </source>
</evidence>
<evidence type="ECO:0000313" key="5">
    <source>
        <dbReference type="Proteomes" id="UP000321058"/>
    </source>
</evidence>
<evidence type="ECO:0000313" key="4">
    <source>
        <dbReference type="EMBL" id="GEP54664.1"/>
    </source>
</evidence>
<dbReference type="PANTHER" id="PTHR47572">
    <property type="entry name" value="LIPOPROTEIN-RELATED"/>
    <property type="match status" value="1"/>
</dbReference>
<dbReference type="GO" id="GO:0046872">
    <property type="term" value="F:metal ion binding"/>
    <property type="evidence" value="ECO:0007669"/>
    <property type="project" value="UniProtKB-KW"/>
</dbReference>
<name>A0A512N6Q2_9HYPH</name>
<dbReference type="AlphaFoldDB" id="A0A512N6Q2"/>
<feature type="domain" description="SMP-30/Gluconolactonase/LRE-like region" evidence="3">
    <location>
        <begin position="13"/>
        <end position="282"/>
    </location>
</feature>
<dbReference type="OrthoDB" id="2633250at2"/>
<dbReference type="SUPFAM" id="SSF63829">
    <property type="entry name" value="Calcium-dependent phosphotriesterase"/>
    <property type="match status" value="1"/>
</dbReference>
<proteinExistence type="predicted"/>
<feature type="binding site" evidence="2">
    <location>
        <position position="225"/>
    </location>
    <ligand>
        <name>a divalent metal cation</name>
        <dbReference type="ChEBI" id="CHEBI:60240"/>
    </ligand>
</feature>
<accession>A0A512N6Q2</accession>
<feature type="active site" description="Proton donor/acceptor" evidence="1">
    <location>
        <position position="225"/>
    </location>
</feature>
<dbReference type="RefSeq" id="WP_147148409.1">
    <property type="nucleotide sequence ID" value="NZ_BKAJ01000031.1"/>
</dbReference>
<sequence length="302" mass="31811">MSDVKILASGFGFPEGPVVMPDGAVILTEIRNGRCSRVAADGKSSVFSECGGGPNGLAIGPDGALYLCNNGGARYVEGTSMSQGAHAGYEGGSIQRLDAKTGEAKTLYAECDGHKLSAPNDLVFDKQGGFYFTDLGKRHARHRDHGGLYYALPDGSKITCIAYPILSPNGCALSPDGKTLYVADTEGAWLWAFDIEGPGVLKKPAPFAHHSGRVIGGVTGPARFDSMAVLENGNICVATLTTGKITEFSPAGAVVREVKMPDVYPTNICFGGNDRRTAYITLSDKGQLGVMQWPTPGLKLNY</sequence>
<evidence type="ECO:0000259" key="3">
    <source>
        <dbReference type="Pfam" id="PF08450"/>
    </source>
</evidence>
<keyword evidence="2" id="KW-0862">Zinc</keyword>
<dbReference type="InterPro" id="IPR005511">
    <property type="entry name" value="SMP-30"/>
</dbReference>
<reference evidence="4 5" key="1">
    <citation type="submission" date="2019-07" db="EMBL/GenBank/DDBJ databases">
        <title>Whole genome shotgun sequence of Reyranella soli NBRC 108950.</title>
        <authorList>
            <person name="Hosoyama A."/>
            <person name="Uohara A."/>
            <person name="Ohji S."/>
            <person name="Ichikawa N."/>
        </authorList>
    </citation>
    <scope>NUCLEOTIDE SEQUENCE [LARGE SCALE GENOMIC DNA]</scope>
    <source>
        <strain evidence="4 5">NBRC 108950</strain>
    </source>
</reference>
<protein>
    <submittedName>
        <fullName evidence="4">Gluconolactonase</fullName>
    </submittedName>
</protein>
<keyword evidence="2" id="KW-0479">Metal-binding</keyword>
<feature type="binding site" evidence="2">
    <location>
        <position position="120"/>
    </location>
    <ligand>
        <name>substrate</name>
    </ligand>
</feature>
<dbReference type="PANTHER" id="PTHR47572:SF5">
    <property type="entry name" value="BLR2277 PROTEIN"/>
    <property type="match status" value="1"/>
</dbReference>
<dbReference type="Gene3D" id="2.120.10.30">
    <property type="entry name" value="TolB, C-terminal domain"/>
    <property type="match status" value="1"/>
</dbReference>
<organism evidence="4 5">
    <name type="scientific">Reyranella soli</name>
    <dbReference type="NCBI Taxonomy" id="1230389"/>
    <lineage>
        <taxon>Bacteria</taxon>
        <taxon>Pseudomonadati</taxon>
        <taxon>Pseudomonadota</taxon>
        <taxon>Alphaproteobacteria</taxon>
        <taxon>Hyphomicrobiales</taxon>
        <taxon>Reyranellaceae</taxon>
        <taxon>Reyranella</taxon>
    </lineage>
</organism>
<gene>
    <name evidence="4" type="ORF">RSO01_18300</name>
</gene>
<evidence type="ECO:0000256" key="2">
    <source>
        <dbReference type="PIRSR" id="PIRSR605511-2"/>
    </source>
</evidence>
<dbReference type="Proteomes" id="UP000321058">
    <property type="component" value="Unassembled WGS sequence"/>
</dbReference>
<dbReference type="EMBL" id="BKAJ01000031">
    <property type="protein sequence ID" value="GEP54664.1"/>
    <property type="molecule type" value="Genomic_DNA"/>
</dbReference>
<dbReference type="Pfam" id="PF08450">
    <property type="entry name" value="SGL"/>
    <property type="match status" value="1"/>
</dbReference>
<dbReference type="InterPro" id="IPR051262">
    <property type="entry name" value="SMP-30/CGR1_Lactonase"/>
</dbReference>
<dbReference type="InterPro" id="IPR013658">
    <property type="entry name" value="SGL"/>
</dbReference>
<keyword evidence="5" id="KW-1185">Reference proteome</keyword>
<dbReference type="PRINTS" id="PR01790">
    <property type="entry name" value="SMP30FAMILY"/>
</dbReference>
<comment type="caution">
    <text evidence="4">The sequence shown here is derived from an EMBL/GenBank/DDBJ whole genome shotgun (WGS) entry which is preliminary data.</text>
</comment>
<feature type="binding site" evidence="2">
    <location>
        <position position="169"/>
    </location>
    <ligand>
        <name>a divalent metal cation</name>
        <dbReference type="ChEBI" id="CHEBI:60240"/>
    </ligand>
</feature>
<dbReference type="InterPro" id="IPR011042">
    <property type="entry name" value="6-blade_b-propeller_TolB-like"/>
</dbReference>
<comment type="cofactor">
    <cofactor evidence="2">
        <name>Zn(2+)</name>
        <dbReference type="ChEBI" id="CHEBI:29105"/>
    </cofactor>
    <text evidence="2">Binds 1 divalent metal cation per subunit.</text>
</comment>